<dbReference type="AlphaFoldDB" id="T1D3K2"/>
<gene>
    <name evidence="1" type="ORF">B1B_01924</name>
</gene>
<sequence>TSGNQEYPAVAMDAAGDFVVAWQSYGQAASRSGYDIYAQRYASDGVALGSNFLVSSYTSRDQTHPAVAMDATGDFVVAWKGYNPSFHYGVYAQRFAADGAAQGTNFLVPPLTPAVSSTAFGIAASPSVALDATGDFVVGQAGFYSFYRGSHKYHYSDLVAQRYQGESAPFVAVTGVSSESTVTPGFPFSVSFEVVNRTAPSFETTDAYLNHFIGAVSDPTITVTLPAQAAALPAGGRTGAVRATGLRV</sequence>
<name>T1D3K2_9ZZZZ</name>
<reference evidence="1" key="1">
    <citation type="submission" date="2013-08" db="EMBL/GenBank/DDBJ databases">
        <authorList>
            <person name="Mendez C."/>
            <person name="Richter M."/>
            <person name="Ferrer M."/>
            <person name="Sanchez J."/>
        </authorList>
    </citation>
    <scope>NUCLEOTIDE SEQUENCE</scope>
</reference>
<comment type="caution">
    <text evidence="1">The sequence shown here is derived from an EMBL/GenBank/DDBJ whole genome shotgun (WGS) entry which is preliminary data.</text>
</comment>
<dbReference type="EMBL" id="AUZY01001148">
    <property type="protein sequence ID" value="EQD76079.1"/>
    <property type="molecule type" value="Genomic_DNA"/>
</dbReference>
<protein>
    <submittedName>
        <fullName evidence="1">Uncharacterized protein</fullName>
    </submittedName>
</protein>
<accession>T1D3K2</accession>
<feature type="non-terminal residue" evidence="1">
    <location>
        <position position="1"/>
    </location>
</feature>
<reference evidence="1" key="2">
    <citation type="journal article" date="2014" name="ISME J.">
        <title>Microbial stratification in low pH oxic and suboxic macroscopic growths along an acid mine drainage.</title>
        <authorList>
            <person name="Mendez-Garcia C."/>
            <person name="Mesa V."/>
            <person name="Sprenger R.R."/>
            <person name="Richter M."/>
            <person name="Diez M.S."/>
            <person name="Solano J."/>
            <person name="Bargiela R."/>
            <person name="Golyshina O.V."/>
            <person name="Manteca A."/>
            <person name="Ramos J.L."/>
            <person name="Gallego J.R."/>
            <person name="Llorente I."/>
            <person name="Martins Dos Santos V.A."/>
            <person name="Jensen O.N."/>
            <person name="Pelaez A.I."/>
            <person name="Sanchez J."/>
            <person name="Ferrer M."/>
        </authorList>
    </citation>
    <scope>NUCLEOTIDE SEQUENCE</scope>
</reference>
<evidence type="ECO:0000313" key="1">
    <source>
        <dbReference type="EMBL" id="EQD76079.1"/>
    </source>
</evidence>
<proteinExistence type="predicted"/>
<organism evidence="1">
    <name type="scientific">mine drainage metagenome</name>
    <dbReference type="NCBI Taxonomy" id="410659"/>
    <lineage>
        <taxon>unclassified sequences</taxon>
        <taxon>metagenomes</taxon>
        <taxon>ecological metagenomes</taxon>
    </lineage>
</organism>